<evidence type="ECO:0000259" key="5">
    <source>
        <dbReference type="PROSITE" id="PS00624"/>
    </source>
</evidence>
<dbReference type="InterPro" id="IPR023210">
    <property type="entry name" value="NADP_OxRdtase_dom"/>
</dbReference>
<dbReference type="VEuPathDB" id="FungiDB:BO80DRAFT_432247"/>
<dbReference type="Gene3D" id="3.20.20.100">
    <property type="entry name" value="NADP-dependent oxidoreductase domain"/>
    <property type="match status" value="1"/>
</dbReference>
<dbReference type="OrthoDB" id="269227at2759"/>
<dbReference type="RefSeq" id="XP_025578368.1">
    <property type="nucleotide sequence ID" value="XM_025720781.1"/>
</dbReference>
<keyword evidence="2" id="KW-0560">Oxidoreductase</keyword>
<dbReference type="InterPro" id="IPR000172">
    <property type="entry name" value="GMC_OxRdtase_N"/>
</dbReference>
<dbReference type="InterPro" id="IPR012132">
    <property type="entry name" value="GMC_OxRdtase"/>
</dbReference>
<dbReference type="SUPFAM" id="SSF51905">
    <property type="entry name" value="FAD/NAD(P)-binding domain"/>
    <property type="match status" value="1"/>
</dbReference>
<dbReference type="GeneID" id="37225646"/>
<dbReference type="Gene3D" id="3.50.50.60">
    <property type="entry name" value="FAD/NAD(P)-binding domain"/>
    <property type="match status" value="1"/>
</dbReference>
<feature type="domain" description="Glucose-methanol-choline oxidoreductase N-terminal" evidence="5">
    <location>
        <begin position="282"/>
        <end position="296"/>
    </location>
</feature>
<evidence type="ECO:0000259" key="4">
    <source>
        <dbReference type="PROSITE" id="PS00623"/>
    </source>
</evidence>
<organism evidence="6 7">
    <name type="scientific">Aspergillus ibericus CBS 121593</name>
    <dbReference type="NCBI Taxonomy" id="1448316"/>
    <lineage>
        <taxon>Eukaryota</taxon>
        <taxon>Fungi</taxon>
        <taxon>Dikarya</taxon>
        <taxon>Ascomycota</taxon>
        <taxon>Pezizomycotina</taxon>
        <taxon>Eurotiomycetes</taxon>
        <taxon>Eurotiomycetidae</taxon>
        <taxon>Eurotiales</taxon>
        <taxon>Aspergillaceae</taxon>
        <taxon>Aspergillus</taxon>
        <taxon>Aspergillus subgen. Circumdati</taxon>
    </lineage>
</organism>
<dbReference type="SUPFAM" id="SSF51430">
    <property type="entry name" value="NAD(P)-linked oxidoreductase"/>
    <property type="match status" value="1"/>
</dbReference>
<protein>
    <recommendedName>
        <fullName evidence="4 5">Glucose-methanol-choline oxidoreductase N-terminal domain-containing protein</fullName>
    </recommendedName>
</protein>
<keyword evidence="3" id="KW-0274">FAD</keyword>
<dbReference type="Pfam" id="PF05199">
    <property type="entry name" value="GMC_oxred_C"/>
    <property type="match status" value="1"/>
</dbReference>
<gene>
    <name evidence="6" type="ORF">BO80DRAFT_432247</name>
</gene>
<sequence>MGSLVDTPWEADYVIVGGGTSGLVLAARLSEDDVPRSVIVLEAGKNLVEDPRVQTPALWTTLMGSDADWQYQSIPQVGLGDRVIKEPQGKLLGGSSGINGQAYVAPTKTGIDAWATLGATGWDWETLAPYYKKATTLQMPDEATRDHIGVAWVDPEVNGTSGPIKVSFPAVKQDPLSKAWVQTFQELGYGCTTDPFSGTSTGGYSNLAAVDFETKTRSYAATGYGLPAMGRDGVRLVTEATVQRVVFAADNAGVPAATGVEAQIDGQTVLVKATKEVILAAGALNSPKLLELSGIGNKDILAQYDIPLVVDNPNVGENLQDHLMSGISFELYAEHKTGPMTVGGVQSCAYMPITKYRGRPDAQEAFLAGFPTGPDRRDQVIREIYARADAPTCSMFMFLAQANLHQDGKSFVGQALQSGNFLSLGLSQSHPFSRGTVHIASADPSVSPTIDPRYFSNSLDLEIMAHNLLDVERVHRVTLMAEFLLADGRRNHPDAFLSDLDSAKKYLRDTATTTYHSSGTAAMLPRENGGVVDDQLRVYGVTKLRVCDASIFPLIPAANIMSTVYAVAERAADIIKADIKVVYQKYDLKEKYPLHRFYLISMIFYFKAAMTLNYLTPNATTYSLMGTRYYPPEDQPDSTMDISTSDMTTVPKTPLPIIFGSMTIGRPGTPLTLNYESKPELTRHAGTAHVRISHPIETTTMLDIFQHHGHNEIDTARVYGAGSTEHYLADAHWHERGLVMATKLYPTQRRDMKWLTPQTWTHRPEDIRAGLLESLDALNARETGIDMFYLHGPDREVSIEETLAEVDRLFREGYFRRFGISNFQAWEVARICEICERNGYVRPSVYQGIYNAYQRSIEAELLPCLRHYGIGLYAFQPLAAGFLTARYRRGQKTEEYEVGSRFDPRVRSNLMYHDRYLTERSFDAIELLRPVARKYGLTESECGLRWMMHHSALRKEFQDALIVGASSADQLERNLVDLEKGPLPEEIVQVLDEGWKGISGTYRYWH</sequence>
<dbReference type="InterPro" id="IPR036812">
    <property type="entry name" value="NAD(P)_OxRdtase_dom_sf"/>
</dbReference>
<dbReference type="PANTHER" id="PTHR11552">
    <property type="entry name" value="GLUCOSE-METHANOL-CHOLINE GMC OXIDOREDUCTASE"/>
    <property type="match status" value="1"/>
</dbReference>
<dbReference type="Pfam" id="PF00248">
    <property type="entry name" value="Aldo_ket_red"/>
    <property type="match status" value="1"/>
</dbReference>
<dbReference type="GO" id="GO:0050660">
    <property type="term" value="F:flavin adenine dinucleotide binding"/>
    <property type="evidence" value="ECO:0007669"/>
    <property type="project" value="InterPro"/>
</dbReference>
<dbReference type="Pfam" id="PF00732">
    <property type="entry name" value="GMC_oxred_N"/>
    <property type="match status" value="1"/>
</dbReference>
<feature type="domain" description="Glucose-methanol-choline oxidoreductase N-terminal" evidence="4">
    <location>
        <begin position="89"/>
        <end position="112"/>
    </location>
</feature>
<dbReference type="SUPFAM" id="SSF54373">
    <property type="entry name" value="FAD-linked reductases, C-terminal domain"/>
    <property type="match status" value="1"/>
</dbReference>
<evidence type="ECO:0000313" key="7">
    <source>
        <dbReference type="Proteomes" id="UP000249402"/>
    </source>
</evidence>
<evidence type="ECO:0000256" key="2">
    <source>
        <dbReference type="ARBA" id="ARBA00023002"/>
    </source>
</evidence>
<dbReference type="InterPro" id="IPR036188">
    <property type="entry name" value="FAD/NAD-bd_sf"/>
</dbReference>
<keyword evidence="7" id="KW-1185">Reference proteome</keyword>
<name>A0A395H7X3_9EURO</name>
<evidence type="ECO:0000313" key="6">
    <source>
        <dbReference type="EMBL" id="RAL04041.1"/>
    </source>
</evidence>
<proteinExistence type="inferred from homology"/>
<evidence type="ECO:0000256" key="3">
    <source>
        <dbReference type="RuleBase" id="RU003968"/>
    </source>
</evidence>
<accession>A0A395H7X3</accession>
<dbReference type="PROSITE" id="PS00623">
    <property type="entry name" value="GMC_OXRED_1"/>
    <property type="match status" value="1"/>
</dbReference>
<dbReference type="CDD" id="cd19075">
    <property type="entry name" value="AKR_AKR7A1-5"/>
    <property type="match status" value="1"/>
</dbReference>
<dbReference type="InterPro" id="IPR007867">
    <property type="entry name" value="GMC_OxRtase_C"/>
</dbReference>
<dbReference type="PANTHER" id="PTHR11552:SF210">
    <property type="entry name" value="GLUCOSE-METHANOL-CHOLINE OXIDOREDUCTASE N-TERMINAL DOMAIN-CONTAINING PROTEIN-RELATED"/>
    <property type="match status" value="1"/>
</dbReference>
<reference evidence="6 7" key="1">
    <citation type="submission" date="2018-02" db="EMBL/GenBank/DDBJ databases">
        <title>The genomes of Aspergillus section Nigri reveals drivers in fungal speciation.</title>
        <authorList>
            <consortium name="DOE Joint Genome Institute"/>
            <person name="Vesth T.C."/>
            <person name="Nybo J."/>
            <person name="Theobald S."/>
            <person name="Brandl J."/>
            <person name="Frisvad J.C."/>
            <person name="Nielsen K.F."/>
            <person name="Lyhne E.K."/>
            <person name="Kogle M.E."/>
            <person name="Kuo A."/>
            <person name="Riley R."/>
            <person name="Clum A."/>
            <person name="Nolan M."/>
            <person name="Lipzen A."/>
            <person name="Salamov A."/>
            <person name="Henrissat B."/>
            <person name="Wiebenga A."/>
            <person name="De vries R.P."/>
            <person name="Grigoriev I.V."/>
            <person name="Mortensen U.H."/>
            <person name="Andersen M.R."/>
            <person name="Baker S.E."/>
        </authorList>
    </citation>
    <scope>NUCLEOTIDE SEQUENCE [LARGE SCALE GENOMIC DNA]</scope>
    <source>
        <strain evidence="6 7">CBS 121593</strain>
    </source>
</reference>
<dbReference type="PROSITE" id="PS00624">
    <property type="entry name" value="GMC_OXRED_2"/>
    <property type="match status" value="1"/>
</dbReference>
<comment type="similarity">
    <text evidence="1 3">Belongs to the GMC oxidoreductase family.</text>
</comment>
<dbReference type="EMBL" id="KZ824425">
    <property type="protein sequence ID" value="RAL04041.1"/>
    <property type="molecule type" value="Genomic_DNA"/>
</dbReference>
<dbReference type="AlphaFoldDB" id="A0A395H7X3"/>
<dbReference type="STRING" id="1448316.A0A395H7X3"/>
<dbReference type="GO" id="GO:0016614">
    <property type="term" value="F:oxidoreductase activity, acting on CH-OH group of donors"/>
    <property type="evidence" value="ECO:0007669"/>
    <property type="project" value="InterPro"/>
</dbReference>
<dbReference type="Proteomes" id="UP000249402">
    <property type="component" value="Unassembled WGS sequence"/>
</dbReference>
<dbReference type="Gene3D" id="3.30.560.10">
    <property type="entry name" value="Glucose Oxidase, domain 3"/>
    <property type="match status" value="1"/>
</dbReference>
<keyword evidence="3" id="KW-0285">Flavoprotein</keyword>
<evidence type="ECO:0000256" key="1">
    <source>
        <dbReference type="ARBA" id="ARBA00010790"/>
    </source>
</evidence>